<dbReference type="STRING" id="44252.DJ90_2009"/>
<name>A0A090ZPV2_PAEMA</name>
<accession>A0A090ZPV2</accession>
<dbReference type="HOGENOM" id="CLU_3082629_0_0_9"/>
<evidence type="ECO:0000313" key="3">
    <source>
        <dbReference type="Proteomes" id="UP000029278"/>
    </source>
</evidence>
<protein>
    <submittedName>
        <fullName evidence="2">Uncharacterized protein</fullName>
    </submittedName>
</protein>
<dbReference type="EMBL" id="JMQA01000001">
    <property type="protein sequence ID" value="KFN12305.1"/>
    <property type="molecule type" value="Genomic_DNA"/>
</dbReference>
<feature type="compositionally biased region" description="Basic and acidic residues" evidence="1">
    <location>
        <begin position="43"/>
        <end position="52"/>
    </location>
</feature>
<dbReference type="AlphaFoldDB" id="A0A090ZPV2"/>
<sequence>MLFTDGHLQSLEQLMKQPPRRKSVQSDKSKQTNMAAAPSASRPEQKNDRETK</sequence>
<evidence type="ECO:0000256" key="1">
    <source>
        <dbReference type="SAM" id="MobiDB-lite"/>
    </source>
</evidence>
<dbReference type="Proteomes" id="UP000029278">
    <property type="component" value="Unassembled WGS sequence"/>
</dbReference>
<keyword evidence="3" id="KW-1185">Reference proteome</keyword>
<comment type="caution">
    <text evidence="2">The sequence shown here is derived from an EMBL/GenBank/DDBJ whole genome shotgun (WGS) entry which is preliminary data.</text>
</comment>
<organism evidence="2 3">
    <name type="scientific">Paenibacillus macerans</name>
    <name type="common">Bacillus macerans</name>
    <dbReference type="NCBI Taxonomy" id="44252"/>
    <lineage>
        <taxon>Bacteria</taxon>
        <taxon>Bacillati</taxon>
        <taxon>Bacillota</taxon>
        <taxon>Bacilli</taxon>
        <taxon>Bacillales</taxon>
        <taxon>Paenibacillaceae</taxon>
        <taxon>Paenibacillus</taxon>
    </lineage>
</organism>
<proteinExistence type="predicted"/>
<evidence type="ECO:0000313" key="2">
    <source>
        <dbReference type="EMBL" id="KFN12305.1"/>
    </source>
</evidence>
<gene>
    <name evidence="2" type="ORF">DJ90_2009</name>
</gene>
<feature type="region of interest" description="Disordered" evidence="1">
    <location>
        <begin position="1"/>
        <end position="52"/>
    </location>
</feature>
<reference evidence="2 3" key="1">
    <citation type="submission" date="2014-04" db="EMBL/GenBank/DDBJ databases">
        <authorList>
            <person name="Bishop-Lilly K.A."/>
            <person name="Broomall S.M."/>
            <person name="Chain P.S."/>
            <person name="Chertkov O."/>
            <person name="Coyne S.R."/>
            <person name="Daligault H.E."/>
            <person name="Davenport K.W."/>
            <person name="Erkkila T."/>
            <person name="Frey K.G."/>
            <person name="Gibbons H.S."/>
            <person name="Gu W."/>
            <person name="Jaissle J."/>
            <person name="Johnson S.L."/>
            <person name="Koroleva G.I."/>
            <person name="Ladner J.T."/>
            <person name="Lo C.-C."/>
            <person name="Minogue T.D."/>
            <person name="Munk C."/>
            <person name="Palacios G.F."/>
            <person name="Redden C.L."/>
            <person name="Rosenzweig C.N."/>
            <person name="Scholz M.B."/>
            <person name="Teshima H."/>
            <person name="Xu Y."/>
        </authorList>
    </citation>
    <scope>NUCLEOTIDE SEQUENCE [LARGE SCALE GENOMIC DNA]</scope>
    <source>
        <strain evidence="2 3">8244</strain>
    </source>
</reference>